<sequence>MSSFQSLGLSIDDTAYKLLLLLASSPSRSIPALIFTRPFSIVPNAGLNYPELEKFPRLFRRAGETHDKPETFQLKTSIYDFQYGAIELGPELELLRREMHLIVTYQEKVTFLELSAQVRQHIWGIFSSEPEKYREAQMILCLLTILSLPTPYTEPLWEMTSFVCKDIVRTTLIPFLLAFSGSSCFDPNLVTEKRYGLLVFHLTNLGFVLDDTHWPLLFGTIKSSDFKSFFEIHKEMSNLLNIPSSELHTRKLRDPGEFNLPHDSLYVSLAGFTLFQITWKSSIPGSWKCYESWRSWWNANLPSRTTSLEEVAYALIHPMEIDVPDLISRIPSQLVYALAVGLRCSGHLETASNLLDLNLTLDTIEKHSHVYGLLFAELVKILTLLGQAQTALVLTAAFMQETGTNHAYVSIAKADAYIALRKYDEAQELLQGMLSDSSTEPFEEVCCALRLNKVWRRKPDTSTHVSFTQSFASVLGLIKRQDIKTQEDYMNELQATVYHVKQPKQPVPSDLRRLIEDTLELYEEDDFALQKQRSTLRILIENNGPEMADLGLAQVDRSLRETFHREPSVSRESTDFVYANQGQYTDAQIEASSKSKAGRRRFFSDISAGPNYDFLARRTAHMQGILTQETEEAWRQRNLLSLGGNGTHIYWSLLVLEKLMDVIKQEEKEQSLLAQRSWVAGLLASSSATYERELEGTERHLPCHYFDLICSASMGGFIALMLGQYRIDVTSCKILYEEVLRGTFGKRTSFLTLTQSLSLQPVDTTWEISRAITILRNLTAEEDLVHTSPGTCSLFIAASVKTKRGIQETKPYLIRSYDSSISIPEDRERDPTPTKLRLATWLKVSEAMEAATASSVTPKLIACKSLFLDQPEMNYVSDAGNMSALHLSSLGRKELESLHGKEGIGMIVSIGIEPELDTLRRSQKGLVHIFQEQKKTEPSAKTPSPDNYWRFSDFNDRKGLNVGQREWKSSGTTRRRSGLGEATLEKIHTAFDNWASKPSNEERLLKCATELVARRRLRAAHRERWSIYASERIPIRWPL</sequence>
<evidence type="ECO:0008006" key="5">
    <source>
        <dbReference type="Google" id="ProtNLM"/>
    </source>
</evidence>
<keyword evidence="1" id="KW-0378">Hydrolase</keyword>
<accession>A0A9Q8YZY6</accession>
<organism evidence="3 4">
    <name type="scientific">Curvularia clavata</name>
    <dbReference type="NCBI Taxonomy" id="95742"/>
    <lineage>
        <taxon>Eukaryota</taxon>
        <taxon>Fungi</taxon>
        <taxon>Dikarya</taxon>
        <taxon>Ascomycota</taxon>
        <taxon>Pezizomycotina</taxon>
        <taxon>Dothideomycetes</taxon>
        <taxon>Pleosporomycetidae</taxon>
        <taxon>Pleosporales</taxon>
        <taxon>Pleosporineae</taxon>
        <taxon>Pleosporaceae</taxon>
        <taxon>Curvularia</taxon>
    </lineage>
</organism>
<keyword evidence="4" id="KW-1185">Reference proteome</keyword>
<name>A0A9Q8YZY6_CURCL</name>
<dbReference type="SUPFAM" id="SSF52151">
    <property type="entry name" value="FabD/lysophospholipase-like"/>
    <property type="match status" value="1"/>
</dbReference>
<protein>
    <recommendedName>
        <fullName evidence="5">PNPLA domain-containing protein</fullName>
    </recommendedName>
</protein>
<dbReference type="GO" id="GO:0047499">
    <property type="term" value="F:calcium-independent phospholipase A2 activity"/>
    <property type="evidence" value="ECO:0007669"/>
    <property type="project" value="TreeGrafter"/>
</dbReference>
<dbReference type="PANTHER" id="PTHR24185">
    <property type="entry name" value="CALCIUM-INDEPENDENT PHOSPHOLIPASE A2-GAMMA"/>
    <property type="match status" value="1"/>
</dbReference>
<evidence type="ECO:0000313" key="4">
    <source>
        <dbReference type="Proteomes" id="UP001056012"/>
    </source>
</evidence>
<reference evidence="3" key="1">
    <citation type="submission" date="2021-12" db="EMBL/GenBank/DDBJ databases">
        <title>Curvularia clavata genome.</title>
        <authorList>
            <person name="Cao Y."/>
        </authorList>
    </citation>
    <scope>NUCLEOTIDE SEQUENCE</scope>
    <source>
        <strain evidence="3">Yc1106</strain>
    </source>
</reference>
<dbReference type="VEuPathDB" id="FungiDB:yc1106_00490"/>
<dbReference type="PANTHER" id="PTHR24185:SF1">
    <property type="entry name" value="CALCIUM-INDEPENDENT PHOSPHOLIPASE A2-GAMMA"/>
    <property type="match status" value="1"/>
</dbReference>
<proteinExistence type="predicted"/>
<dbReference type="GO" id="GO:0016042">
    <property type="term" value="P:lipid catabolic process"/>
    <property type="evidence" value="ECO:0007669"/>
    <property type="project" value="UniProtKB-KW"/>
</dbReference>
<keyword evidence="2" id="KW-0442">Lipid degradation</keyword>
<dbReference type="OrthoDB" id="3693540at2759"/>
<dbReference type="EMBL" id="CP089274">
    <property type="protein sequence ID" value="USP73216.1"/>
    <property type="molecule type" value="Genomic_DNA"/>
</dbReference>
<dbReference type="InterPro" id="IPR016035">
    <property type="entry name" value="Acyl_Trfase/lysoPLipase"/>
</dbReference>
<evidence type="ECO:0000256" key="2">
    <source>
        <dbReference type="ARBA" id="ARBA00022963"/>
    </source>
</evidence>
<dbReference type="AlphaFoldDB" id="A0A9Q8YZY6"/>
<dbReference type="GO" id="GO:0019369">
    <property type="term" value="P:arachidonate metabolic process"/>
    <property type="evidence" value="ECO:0007669"/>
    <property type="project" value="TreeGrafter"/>
</dbReference>
<gene>
    <name evidence="3" type="ORF">yc1106_00490</name>
</gene>
<dbReference type="Gene3D" id="3.40.1090.10">
    <property type="entry name" value="Cytosolic phospholipase A2 catalytic domain"/>
    <property type="match status" value="1"/>
</dbReference>
<evidence type="ECO:0000256" key="1">
    <source>
        <dbReference type="ARBA" id="ARBA00022801"/>
    </source>
</evidence>
<dbReference type="GO" id="GO:0016020">
    <property type="term" value="C:membrane"/>
    <property type="evidence" value="ECO:0007669"/>
    <property type="project" value="TreeGrafter"/>
</dbReference>
<evidence type="ECO:0000313" key="3">
    <source>
        <dbReference type="EMBL" id="USP73216.1"/>
    </source>
</evidence>
<keyword evidence="2" id="KW-0443">Lipid metabolism</keyword>
<dbReference type="Proteomes" id="UP001056012">
    <property type="component" value="Chromosome 1"/>
</dbReference>